<keyword evidence="2" id="KW-1185">Reference proteome</keyword>
<evidence type="ECO:0000313" key="1">
    <source>
        <dbReference type="EMBL" id="ASF43762.1"/>
    </source>
</evidence>
<organism evidence="1 2">
    <name type="scientific">Capnocytophaga endodontalis</name>
    <dbReference type="NCBI Taxonomy" id="2708117"/>
    <lineage>
        <taxon>Bacteria</taxon>
        <taxon>Pseudomonadati</taxon>
        <taxon>Bacteroidota</taxon>
        <taxon>Flavobacteriia</taxon>
        <taxon>Flavobacteriales</taxon>
        <taxon>Flavobacteriaceae</taxon>
        <taxon>Capnocytophaga</taxon>
    </lineage>
</organism>
<evidence type="ECO:0000313" key="2">
    <source>
        <dbReference type="Proteomes" id="UP000197007"/>
    </source>
</evidence>
<reference evidence="2" key="1">
    <citation type="submission" date="2017-06" db="EMBL/GenBank/DDBJ databases">
        <title>Complete genome sequence of Capnocytophaga sp. KCOM 1579 (=ChDC OS43) isolated from a human refractory periapical abscess lesion.</title>
        <authorList>
            <person name="Kook J.-K."/>
            <person name="Park S.-N."/>
            <person name="Lim Y.K."/>
            <person name="Roh H."/>
        </authorList>
    </citation>
    <scope>NUCLEOTIDE SEQUENCE [LARGE SCALE GENOMIC DNA]</scope>
    <source>
        <strain evidence="2">ChDC OS43</strain>
    </source>
</reference>
<dbReference type="EMBL" id="CP022022">
    <property type="protein sequence ID" value="ASF43762.1"/>
    <property type="molecule type" value="Genomic_DNA"/>
</dbReference>
<gene>
    <name evidence="1" type="ORF">CBG49_12115</name>
</gene>
<dbReference type="AlphaFoldDB" id="A0A1Z4BRA6"/>
<dbReference type="RefSeq" id="WP_088594664.1">
    <property type="nucleotide sequence ID" value="NZ_CP022022.1"/>
</dbReference>
<protein>
    <submittedName>
        <fullName evidence="1">Uncharacterized protein</fullName>
    </submittedName>
</protein>
<name>A0A1Z4BRA6_9FLAO</name>
<dbReference type="KEGG" id="capn:CBG49_12115"/>
<accession>A0A1Z4BRA6</accession>
<dbReference type="Proteomes" id="UP000197007">
    <property type="component" value="Chromosome"/>
</dbReference>
<sequence>MNNTFFKQKEFREFLPKNGVNSIDSYINYVNNADKQFRHKLFELVENIYKAKSLDALDELREIGEELFEIIEVTSKNHYRAGFMKYLDFIEEKICLSDEVSVATISLNDIKKDVEEEKKIYNTNSAYIHYSSTFVRDTLFRRLISQDRYNNNGHLIFPIRFIKQYFYKTGHEKTFDKILNHQIDNIIYFVGTTAKKVKDLKDLEIEYSNGQVFINKEKVSAKTEVDNLVTLVVKSGKLREIVIDHIEPISLLLESLDKNDFPQLSLITDEFRKRLKGGNLDRDSVRLLSTIIANDESFRNRIHFDELEEEFQKINAKMNLQLMHSSYNSKKGAK</sequence>
<proteinExistence type="predicted"/>